<proteinExistence type="inferred from homology"/>
<dbReference type="PANTHER" id="PTHR43201">
    <property type="entry name" value="ACYL-COA SYNTHETASE"/>
    <property type="match status" value="1"/>
</dbReference>
<dbReference type="Pfam" id="PF00501">
    <property type="entry name" value="AMP-binding"/>
    <property type="match status" value="1"/>
</dbReference>
<evidence type="ECO:0000256" key="1">
    <source>
        <dbReference type="ARBA" id="ARBA00006432"/>
    </source>
</evidence>
<protein>
    <submittedName>
        <fullName evidence="4">AMP-binding protein</fullName>
    </submittedName>
</protein>
<evidence type="ECO:0000313" key="5">
    <source>
        <dbReference type="Proteomes" id="UP000480425"/>
    </source>
</evidence>
<reference evidence="4 5" key="1">
    <citation type="submission" date="2019-09" db="EMBL/GenBank/DDBJ databases">
        <title>Distinct polysaccharide growth profiles of human intestinal Prevotella copri isolates.</title>
        <authorList>
            <person name="Fehlner-Peach H."/>
            <person name="Magnabosco C."/>
            <person name="Raghavan V."/>
            <person name="Scher J.U."/>
            <person name="Tett A."/>
            <person name="Cox L.M."/>
            <person name="Gottsegen C."/>
            <person name="Watters A."/>
            <person name="Wiltshire- Gordon J.D."/>
            <person name="Segata N."/>
            <person name="Bonneau R."/>
            <person name="Littman D.R."/>
        </authorList>
    </citation>
    <scope>NUCLEOTIDE SEQUENCE [LARGE SCALE GENOMIC DNA]</scope>
    <source>
        <strain evidence="5">iA622</strain>
    </source>
</reference>
<dbReference type="InterPro" id="IPR000873">
    <property type="entry name" value="AMP-dep_synth/lig_dom"/>
</dbReference>
<organism evidence="4 5">
    <name type="scientific">Segatella copri</name>
    <dbReference type="NCBI Taxonomy" id="165179"/>
    <lineage>
        <taxon>Bacteria</taxon>
        <taxon>Pseudomonadati</taxon>
        <taxon>Bacteroidota</taxon>
        <taxon>Bacteroidia</taxon>
        <taxon>Bacteroidales</taxon>
        <taxon>Prevotellaceae</taxon>
        <taxon>Segatella</taxon>
    </lineage>
</organism>
<dbReference type="Proteomes" id="UP000480425">
    <property type="component" value="Unassembled WGS sequence"/>
</dbReference>
<feature type="domain" description="AMP-dependent synthetase/ligase" evidence="3">
    <location>
        <begin position="16"/>
        <end position="171"/>
    </location>
</feature>
<evidence type="ECO:0000256" key="2">
    <source>
        <dbReference type="ARBA" id="ARBA00022598"/>
    </source>
</evidence>
<dbReference type="Gene3D" id="3.40.50.12780">
    <property type="entry name" value="N-terminal domain of ligase-like"/>
    <property type="match status" value="1"/>
</dbReference>
<dbReference type="InterPro" id="IPR042099">
    <property type="entry name" value="ANL_N_sf"/>
</dbReference>
<dbReference type="InterPro" id="IPR045851">
    <property type="entry name" value="AMP-bd_C_sf"/>
</dbReference>
<dbReference type="Gene3D" id="3.30.300.30">
    <property type="match status" value="1"/>
</dbReference>
<keyword evidence="2" id="KW-0436">Ligase</keyword>
<dbReference type="RefSeq" id="WP_153123189.1">
    <property type="nucleotide sequence ID" value="NZ_JAHOEO010000061.1"/>
</dbReference>
<evidence type="ECO:0000313" key="4">
    <source>
        <dbReference type="EMBL" id="MQN80585.1"/>
    </source>
</evidence>
<dbReference type="GO" id="GO:0031956">
    <property type="term" value="F:medium-chain fatty acid-CoA ligase activity"/>
    <property type="evidence" value="ECO:0007669"/>
    <property type="project" value="TreeGrafter"/>
</dbReference>
<name>A0A6G1U0A9_9BACT</name>
<dbReference type="EMBL" id="VZCB01000052">
    <property type="protein sequence ID" value="MQN80585.1"/>
    <property type="molecule type" value="Genomic_DNA"/>
</dbReference>
<gene>
    <name evidence="4" type="ORF">F7D73_06395</name>
</gene>
<dbReference type="OrthoDB" id="8870348at2"/>
<dbReference type="SUPFAM" id="SSF56801">
    <property type="entry name" value="Acetyl-CoA synthetase-like"/>
    <property type="match status" value="1"/>
</dbReference>
<sequence>MTLEDFLSEWNNDSDRVLVHTSGSTGKPKLMMVEKKRMLNSARITCDFLGLKPGDSALLCMSLDYIAGKMVVVRSIERHLHLISVPPSGHPLKDVNKEITFAAMVPMQVYNTLQVPEERERLCHIRHLIIGGGAIDAALEKELKSFPGNIAIWSTYGMTETLSHIALRRINGDEASEWYQPFDSVHISQTEEGCLVIDAPQVCAETLVTNDIVEIEPYIYNKVEKLRFRIKGRKDNVICSGGIKIQIEEVETLLKPHLEKPFMLAKKKDGKFGEIAVLLSEDEDIKRVEATVRRLLSDESEKSSDHKKYKYWIPKEFRYVEHLPLTETGKPKRCCLA</sequence>
<dbReference type="AlphaFoldDB" id="A0A6G1U0A9"/>
<dbReference type="InterPro" id="IPR020845">
    <property type="entry name" value="AMP-binding_CS"/>
</dbReference>
<accession>A0A6G1U0A9</accession>
<evidence type="ECO:0000259" key="3">
    <source>
        <dbReference type="Pfam" id="PF00501"/>
    </source>
</evidence>
<comment type="similarity">
    <text evidence="1">Belongs to the ATP-dependent AMP-binding enzyme family.</text>
</comment>
<comment type="caution">
    <text evidence="4">The sequence shown here is derived from an EMBL/GenBank/DDBJ whole genome shotgun (WGS) entry which is preliminary data.</text>
</comment>
<dbReference type="PANTHER" id="PTHR43201:SF5">
    <property type="entry name" value="MEDIUM-CHAIN ACYL-COA LIGASE ACSF2, MITOCHONDRIAL"/>
    <property type="match status" value="1"/>
</dbReference>
<dbReference type="PROSITE" id="PS00455">
    <property type="entry name" value="AMP_BINDING"/>
    <property type="match status" value="1"/>
</dbReference>
<dbReference type="GO" id="GO:0006631">
    <property type="term" value="P:fatty acid metabolic process"/>
    <property type="evidence" value="ECO:0007669"/>
    <property type="project" value="TreeGrafter"/>
</dbReference>